<comment type="subcellular location">
    <subcellularLocation>
        <location evidence="1">Mitochondrion membrane</location>
        <topology evidence="1">Multi-pass membrane protein</topology>
    </subcellularLocation>
</comment>
<dbReference type="PANTHER" id="PTHR45788:SF4">
    <property type="entry name" value="TRICARBOXYLATE TRANSPORT PROTEIN, MITOCHONDRIAL"/>
    <property type="match status" value="1"/>
</dbReference>
<organism evidence="12 13">
    <name type="scientific">Polyplax serrata</name>
    <name type="common">Common mouse louse</name>
    <dbReference type="NCBI Taxonomy" id="468196"/>
    <lineage>
        <taxon>Eukaryota</taxon>
        <taxon>Metazoa</taxon>
        <taxon>Ecdysozoa</taxon>
        <taxon>Arthropoda</taxon>
        <taxon>Hexapoda</taxon>
        <taxon>Insecta</taxon>
        <taxon>Pterygota</taxon>
        <taxon>Neoptera</taxon>
        <taxon>Paraneoptera</taxon>
        <taxon>Psocodea</taxon>
        <taxon>Troctomorpha</taxon>
        <taxon>Phthiraptera</taxon>
        <taxon>Anoplura</taxon>
        <taxon>Polyplacidae</taxon>
        <taxon>Polyplax</taxon>
    </lineage>
</organism>
<dbReference type="PROSITE" id="PS50920">
    <property type="entry name" value="SOLCAR"/>
    <property type="match status" value="3"/>
</dbReference>
<evidence type="ECO:0000313" key="13">
    <source>
        <dbReference type="Proteomes" id="UP001372834"/>
    </source>
</evidence>
<dbReference type="GO" id="GO:0071913">
    <property type="term" value="F:citrate secondary active transmembrane transporter activity"/>
    <property type="evidence" value="ECO:0007669"/>
    <property type="project" value="TreeGrafter"/>
</dbReference>
<feature type="repeat" description="Solcar" evidence="10">
    <location>
        <begin position="199"/>
        <end position="284"/>
    </location>
</feature>
<dbReference type="Pfam" id="PF00153">
    <property type="entry name" value="Mito_carr"/>
    <property type="match status" value="3"/>
</dbReference>
<evidence type="ECO:0000256" key="5">
    <source>
        <dbReference type="ARBA" id="ARBA00022737"/>
    </source>
</evidence>
<sequence length="290" mass="32456">MQDSNVTTRALIAGSLSGICQISISYPIKFIKTQMQLEEKFGSERKYSGMLDCTRQTIKTHGLIGMYRGLNVFFYGARAAVTFSTFEALKVRLVDETGGLSPSNRFVCGLLAGAFEAAVVNTPLETVECKLIHERRVGGSRYKGFLHGAILIVKEEGLKGLYSGLAPSVLKQAGNQGTRFFIVETLKGWYRNGDPNVAVPKLLVGFYGTVAGFCSVFITNPIDVVKTRMQGLHHSKYNNMFDCFWKISREEGFYSFYRGLTPRLSRVCMEVSSTFMFYDIFMDYVKTLTI</sequence>
<evidence type="ECO:0000256" key="2">
    <source>
        <dbReference type="ARBA" id="ARBA00006375"/>
    </source>
</evidence>
<evidence type="ECO:0000256" key="9">
    <source>
        <dbReference type="ARBA" id="ARBA00042640"/>
    </source>
</evidence>
<dbReference type="EMBL" id="JAWJWE010000040">
    <property type="protein sequence ID" value="KAK6619767.1"/>
    <property type="molecule type" value="Genomic_DNA"/>
</dbReference>
<evidence type="ECO:0000256" key="4">
    <source>
        <dbReference type="ARBA" id="ARBA00022692"/>
    </source>
</evidence>
<reference evidence="12 13" key="1">
    <citation type="submission" date="2023-10" db="EMBL/GenBank/DDBJ databases">
        <title>Genomes of two closely related lineages of the louse Polyplax serrata with different host specificities.</title>
        <authorList>
            <person name="Martinu J."/>
            <person name="Tarabai H."/>
            <person name="Stefka J."/>
            <person name="Hypsa V."/>
        </authorList>
    </citation>
    <scope>NUCLEOTIDE SEQUENCE [LARGE SCALE GENOMIC DNA]</scope>
    <source>
        <strain evidence="12">HR10_N</strain>
    </source>
</reference>
<protein>
    <recommendedName>
        <fullName evidence="9">Citrate transport protein</fullName>
    </recommendedName>
</protein>
<dbReference type="InterPro" id="IPR049563">
    <property type="entry name" value="TXTP-like"/>
</dbReference>
<dbReference type="SUPFAM" id="SSF103506">
    <property type="entry name" value="Mitochondrial carrier"/>
    <property type="match status" value="1"/>
</dbReference>
<dbReference type="InterPro" id="IPR018108">
    <property type="entry name" value="MCP_transmembrane"/>
</dbReference>
<evidence type="ECO:0000256" key="11">
    <source>
        <dbReference type="RuleBase" id="RU000488"/>
    </source>
</evidence>
<name>A0AAN8S0F8_POLSC</name>
<dbReference type="Proteomes" id="UP001372834">
    <property type="component" value="Unassembled WGS sequence"/>
</dbReference>
<keyword evidence="3 11" id="KW-0813">Transport</keyword>
<keyword evidence="4 10" id="KW-0812">Transmembrane</keyword>
<keyword evidence="8 10" id="KW-0472">Membrane</keyword>
<keyword evidence="7" id="KW-0496">Mitochondrion</keyword>
<dbReference type="Gene3D" id="1.50.40.10">
    <property type="entry name" value="Mitochondrial carrier domain"/>
    <property type="match status" value="1"/>
</dbReference>
<accession>A0AAN8S0F8</accession>
<proteinExistence type="inferred from homology"/>
<evidence type="ECO:0000256" key="7">
    <source>
        <dbReference type="ARBA" id="ARBA00023128"/>
    </source>
</evidence>
<evidence type="ECO:0000256" key="10">
    <source>
        <dbReference type="PROSITE-ProRule" id="PRU00282"/>
    </source>
</evidence>
<feature type="repeat" description="Solcar" evidence="10">
    <location>
        <begin position="104"/>
        <end position="189"/>
    </location>
</feature>
<keyword evidence="6" id="KW-1133">Transmembrane helix</keyword>
<dbReference type="InterPro" id="IPR023395">
    <property type="entry name" value="MCP_dom_sf"/>
</dbReference>
<evidence type="ECO:0000256" key="6">
    <source>
        <dbReference type="ARBA" id="ARBA00022989"/>
    </source>
</evidence>
<dbReference type="AlphaFoldDB" id="A0AAN8S0F8"/>
<evidence type="ECO:0000256" key="8">
    <source>
        <dbReference type="ARBA" id="ARBA00023136"/>
    </source>
</evidence>
<dbReference type="PANTHER" id="PTHR45788">
    <property type="entry name" value="SUCCINATE/FUMARATE MITOCHONDRIAL TRANSPORTER-RELATED"/>
    <property type="match status" value="1"/>
</dbReference>
<gene>
    <name evidence="12" type="ORF">RUM43_012532</name>
</gene>
<evidence type="ECO:0000313" key="12">
    <source>
        <dbReference type="EMBL" id="KAK6619767.1"/>
    </source>
</evidence>
<dbReference type="FunFam" id="1.50.40.10:FF:000007">
    <property type="entry name" value="Mitochondrial tricarboxylate transport protein-like"/>
    <property type="match status" value="1"/>
</dbReference>
<keyword evidence="5" id="KW-0677">Repeat</keyword>
<evidence type="ECO:0000256" key="3">
    <source>
        <dbReference type="ARBA" id="ARBA00022448"/>
    </source>
</evidence>
<dbReference type="GO" id="GO:0031966">
    <property type="term" value="C:mitochondrial membrane"/>
    <property type="evidence" value="ECO:0007669"/>
    <property type="project" value="UniProtKB-SubCell"/>
</dbReference>
<comment type="similarity">
    <text evidence="2 11">Belongs to the mitochondrial carrier (TC 2.A.29) family.</text>
</comment>
<feature type="repeat" description="Solcar" evidence="10">
    <location>
        <begin position="5"/>
        <end position="92"/>
    </location>
</feature>
<comment type="caution">
    <text evidence="12">The sequence shown here is derived from an EMBL/GenBank/DDBJ whole genome shotgun (WGS) entry which is preliminary data.</text>
</comment>
<dbReference type="GO" id="GO:0006843">
    <property type="term" value="P:mitochondrial citrate transmembrane transport"/>
    <property type="evidence" value="ECO:0007669"/>
    <property type="project" value="TreeGrafter"/>
</dbReference>
<evidence type="ECO:0000256" key="1">
    <source>
        <dbReference type="ARBA" id="ARBA00004225"/>
    </source>
</evidence>